<dbReference type="GO" id="GO:0005078">
    <property type="term" value="F:MAP-kinase scaffold activity"/>
    <property type="evidence" value="ECO:0007669"/>
    <property type="project" value="TreeGrafter"/>
</dbReference>
<dbReference type="PROSITE" id="PS50003">
    <property type="entry name" value="PH_DOMAIN"/>
    <property type="match status" value="1"/>
</dbReference>
<proteinExistence type="predicted"/>
<comment type="subcellular location">
    <subcellularLocation>
        <location evidence="1">Cytoplasm</location>
    </subcellularLocation>
</comment>
<dbReference type="InterPro" id="IPR000219">
    <property type="entry name" value="DH_dom"/>
</dbReference>
<keyword evidence="7" id="KW-0862">Zinc</keyword>
<dbReference type="Proteomes" id="UP000693946">
    <property type="component" value="Linkage Group LG10"/>
</dbReference>
<dbReference type="InterPro" id="IPR051632">
    <property type="entry name" value="Rho_GEF"/>
</dbReference>
<feature type="region of interest" description="Disordered" evidence="9">
    <location>
        <begin position="30"/>
        <end position="145"/>
    </location>
</feature>
<dbReference type="Pfam" id="PF17838">
    <property type="entry name" value="PH_16"/>
    <property type="match status" value="1"/>
</dbReference>
<feature type="compositionally biased region" description="Polar residues" evidence="9">
    <location>
        <begin position="987"/>
        <end position="1001"/>
    </location>
</feature>
<accession>A0AAV6SY93</accession>
<feature type="region of interest" description="Disordered" evidence="9">
    <location>
        <begin position="2626"/>
        <end position="2674"/>
    </location>
</feature>
<organism evidence="13 14">
    <name type="scientific">Solea senegalensis</name>
    <name type="common">Senegalese sole</name>
    <dbReference type="NCBI Taxonomy" id="28829"/>
    <lineage>
        <taxon>Eukaryota</taxon>
        <taxon>Metazoa</taxon>
        <taxon>Chordata</taxon>
        <taxon>Craniata</taxon>
        <taxon>Vertebrata</taxon>
        <taxon>Euteleostomi</taxon>
        <taxon>Actinopterygii</taxon>
        <taxon>Neopterygii</taxon>
        <taxon>Teleostei</taxon>
        <taxon>Neoteleostei</taxon>
        <taxon>Acanthomorphata</taxon>
        <taxon>Carangaria</taxon>
        <taxon>Pleuronectiformes</taxon>
        <taxon>Pleuronectoidei</taxon>
        <taxon>Soleidae</taxon>
        <taxon>Solea</taxon>
    </lineage>
</organism>
<dbReference type="CDD" id="cd00160">
    <property type="entry name" value="RhoGEF"/>
    <property type="match status" value="1"/>
</dbReference>
<keyword evidence="4" id="KW-0344">Guanine-nucleotide releasing factor</keyword>
<feature type="region of interest" description="Disordered" evidence="9">
    <location>
        <begin position="2420"/>
        <end position="2463"/>
    </location>
</feature>
<feature type="compositionally biased region" description="Low complexity" evidence="9">
    <location>
        <begin position="1429"/>
        <end position="1444"/>
    </location>
</feature>
<feature type="compositionally biased region" description="Basic and acidic residues" evidence="9">
    <location>
        <begin position="2549"/>
        <end position="2572"/>
    </location>
</feature>
<dbReference type="InterPro" id="IPR002219">
    <property type="entry name" value="PKC_DAG/PE"/>
</dbReference>
<evidence type="ECO:0000256" key="6">
    <source>
        <dbReference type="ARBA" id="ARBA00022771"/>
    </source>
</evidence>
<evidence type="ECO:0000256" key="1">
    <source>
        <dbReference type="ARBA" id="ARBA00004496"/>
    </source>
</evidence>
<evidence type="ECO:0000259" key="12">
    <source>
        <dbReference type="PROSITE" id="PS50081"/>
    </source>
</evidence>
<feature type="region of interest" description="Disordered" evidence="9">
    <location>
        <begin position="3499"/>
        <end position="3627"/>
    </location>
</feature>
<protein>
    <submittedName>
        <fullName evidence="13">A-kinase anchor protein 13-like isoform X1</fullName>
    </submittedName>
</protein>
<dbReference type="SMART" id="SM00325">
    <property type="entry name" value="RhoGEF"/>
    <property type="match status" value="1"/>
</dbReference>
<feature type="compositionally biased region" description="Basic residues" evidence="9">
    <location>
        <begin position="105"/>
        <end position="115"/>
    </location>
</feature>
<evidence type="ECO:0000313" key="14">
    <source>
        <dbReference type="Proteomes" id="UP000693946"/>
    </source>
</evidence>
<feature type="compositionally biased region" description="Polar residues" evidence="9">
    <location>
        <begin position="2016"/>
        <end position="2030"/>
    </location>
</feature>
<evidence type="ECO:0000256" key="2">
    <source>
        <dbReference type="ARBA" id="ARBA00022490"/>
    </source>
</evidence>
<feature type="region of interest" description="Disordered" evidence="9">
    <location>
        <begin position="2501"/>
        <end position="2577"/>
    </location>
</feature>
<dbReference type="InterPro" id="IPR029526">
    <property type="entry name" value="PGBD"/>
</dbReference>
<feature type="domain" description="DH" evidence="11">
    <location>
        <begin position="2793"/>
        <end position="2991"/>
    </location>
</feature>
<evidence type="ECO:0000259" key="10">
    <source>
        <dbReference type="PROSITE" id="PS50003"/>
    </source>
</evidence>
<dbReference type="GO" id="GO:0043123">
    <property type="term" value="P:positive regulation of canonical NF-kappaB signal transduction"/>
    <property type="evidence" value="ECO:0007669"/>
    <property type="project" value="TreeGrafter"/>
</dbReference>
<feature type="compositionally biased region" description="Basic residues" evidence="9">
    <location>
        <begin position="1044"/>
        <end position="1055"/>
    </location>
</feature>
<feature type="region of interest" description="Disordered" evidence="9">
    <location>
        <begin position="987"/>
        <end position="1009"/>
    </location>
</feature>
<evidence type="ECO:0000256" key="5">
    <source>
        <dbReference type="ARBA" id="ARBA00022723"/>
    </source>
</evidence>
<reference evidence="13 14" key="1">
    <citation type="journal article" date="2021" name="Sci. Rep.">
        <title>Chromosome anchoring in Senegalese sole (Solea senegalensis) reveals sex-associated markers and genome rearrangements in flatfish.</title>
        <authorList>
            <person name="Guerrero-Cozar I."/>
            <person name="Gomez-Garrido J."/>
            <person name="Berbel C."/>
            <person name="Martinez-Blanch J.F."/>
            <person name="Alioto T."/>
            <person name="Claros M.G."/>
            <person name="Gagnaire P.A."/>
            <person name="Manchado M."/>
        </authorList>
    </citation>
    <scope>NUCLEOTIDE SEQUENCE [LARGE SCALE GENOMIC DNA]</scope>
    <source>
        <strain evidence="13">Sse05_10M</strain>
    </source>
</reference>
<evidence type="ECO:0000256" key="4">
    <source>
        <dbReference type="ARBA" id="ARBA00022658"/>
    </source>
</evidence>
<evidence type="ECO:0000256" key="7">
    <source>
        <dbReference type="ARBA" id="ARBA00022833"/>
    </source>
</evidence>
<keyword evidence="5" id="KW-0479">Metal-binding</keyword>
<dbReference type="PANTHER" id="PTHR13944:SF18">
    <property type="entry name" value="A-KINASE ANCHOR PROTEIN 13"/>
    <property type="match status" value="1"/>
</dbReference>
<dbReference type="GO" id="GO:0005085">
    <property type="term" value="F:guanyl-nucleotide exchange factor activity"/>
    <property type="evidence" value="ECO:0007669"/>
    <property type="project" value="UniProtKB-KW"/>
</dbReference>
<dbReference type="GO" id="GO:0005737">
    <property type="term" value="C:cytoplasm"/>
    <property type="evidence" value="ECO:0007669"/>
    <property type="project" value="UniProtKB-SubCell"/>
</dbReference>
<feature type="compositionally biased region" description="Basic and acidic residues" evidence="9">
    <location>
        <begin position="3290"/>
        <end position="3299"/>
    </location>
</feature>
<feature type="compositionally biased region" description="Low complexity" evidence="9">
    <location>
        <begin position="117"/>
        <end position="129"/>
    </location>
</feature>
<dbReference type="GO" id="GO:0016020">
    <property type="term" value="C:membrane"/>
    <property type="evidence" value="ECO:0007669"/>
    <property type="project" value="TreeGrafter"/>
</dbReference>
<gene>
    <name evidence="13" type="ORF">JOB18_020665</name>
</gene>
<feature type="compositionally biased region" description="Basic and acidic residues" evidence="9">
    <location>
        <begin position="2221"/>
        <end position="2242"/>
    </location>
</feature>
<evidence type="ECO:0000256" key="8">
    <source>
        <dbReference type="ARBA" id="ARBA00023054"/>
    </source>
</evidence>
<feature type="domain" description="PH" evidence="10">
    <location>
        <begin position="3032"/>
        <end position="3134"/>
    </location>
</feature>
<dbReference type="PANTHER" id="PTHR13944">
    <property type="entry name" value="AGAP007712-PA"/>
    <property type="match status" value="1"/>
</dbReference>
<feature type="compositionally biased region" description="Acidic residues" evidence="9">
    <location>
        <begin position="3138"/>
        <end position="3149"/>
    </location>
</feature>
<feature type="compositionally biased region" description="Basic and acidic residues" evidence="9">
    <location>
        <begin position="2422"/>
        <end position="2441"/>
    </location>
</feature>
<feature type="compositionally biased region" description="Polar residues" evidence="9">
    <location>
        <begin position="51"/>
        <end position="60"/>
    </location>
</feature>
<comment type="caution">
    <text evidence="13">The sequence shown here is derived from an EMBL/GenBank/DDBJ whole genome shotgun (WGS) entry which is preliminary data.</text>
</comment>
<feature type="compositionally biased region" description="Polar residues" evidence="9">
    <location>
        <begin position="3559"/>
        <end position="3569"/>
    </location>
</feature>
<feature type="compositionally biased region" description="Low complexity" evidence="9">
    <location>
        <begin position="2501"/>
        <end position="2514"/>
    </location>
</feature>
<feature type="region of interest" description="Disordered" evidence="9">
    <location>
        <begin position="2221"/>
        <end position="2282"/>
    </location>
</feature>
<feature type="compositionally biased region" description="Basic and acidic residues" evidence="9">
    <location>
        <begin position="1401"/>
        <end position="1411"/>
    </location>
</feature>
<dbReference type="SMART" id="SM00109">
    <property type="entry name" value="C1"/>
    <property type="match status" value="1"/>
</dbReference>
<feature type="compositionally biased region" description="Basic and acidic residues" evidence="9">
    <location>
        <begin position="1350"/>
        <end position="1380"/>
    </location>
</feature>
<dbReference type="GO" id="GO:0071875">
    <property type="term" value="P:adrenergic receptor signaling pathway"/>
    <property type="evidence" value="ECO:0007669"/>
    <property type="project" value="TreeGrafter"/>
</dbReference>
<name>A0AAV6SY93_SOLSE</name>
<keyword evidence="2" id="KW-0963">Cytoplasm</keyword>
<feature type="region of interest" description="Disordered" evidence="9">
    <location>
        <begin position="1196"/>
        <end position="1224"/>
    </location>
</feature>
<dbReference type="Pfam" id="PF00621">
    <property type="entry name" value="RhoGEF"/>
    <property type="match status" value="1"/>
</dbReference>
<dbReference type="InterPro" id="IPR001849">
    <property type="entry name" value="PH_domain"/>
</dbReference>
<dbReference type="CDD" id="cd20878">
    <property type="entry name" value="C1_AKAP13"/>
    <property type="match status" value="1"/>
</dbReference>
<feature type="region of interest" description="Disordered" evidence="9">
    <location>
        <begin position="2294"/>
        <end position="2324"/>
    </location>
</feature>
<dbReference type="FunFam" id="1.20.900.10:FF:000004">
    <property type="entry name" value="Rho guanine nucleotide exchange factor 2"/>
    <property type="match status" value="1"/>
</dbReference>
<feature type="compositionally biased region" description="Low complexity" evidence="9">
    <location>
        <begin position="2647"/>
        <end position="2671"/>
    </location>
</feature>
<evidence type="ECO:0000259" key="11">
    <source>
        <dbReference type="PROSITE" id="PS50010"/>
    </source>
</evidence>
<feature type="compositionally biased region" description="Basic residues" evidence="9">
    <location>
        <begin position="1412"/>
        <end position="1427"/>
    </location>
</feature>
<feature type="compositionally biased region" description="Basic and acidic residues" evidence="9">
    <location>
        <begin position="3381"/>
        <end position="3392"/>
    </location>
</feature>
<feature type="compositionally biased region" description="Basic and acidic residues" evidence="9">
    <location>
        <begin position="2005"/>
        <end position="2014"/>
    </location>
</feature>
<dbReference type="GO" id="GO:0015629">
    <property type="term" value="C:actin cytoskeleton"/>
    <property type="evidence" value="ECO:0007669"/>
    <property type="project" value="TreeGrafter"/>
</dbReference>
<keyword evidence="3" id="KW-0597">Phosphoprotein</keyword>
<keyword evidence="14" id="KW-1185">Reference proteome</keyword>
<feature type="compositionally biased region" description="Basic and acidic residues" evidence="9">
    <location>
        <begin position="3509"/>
        <end position="3535"/>
    </location>
</feature>
<dbReference type="InterPro" id="IPR041020">
    <property type="entry name" value="PH_16"/>
</dbReference>
<keyword evidence="6" id="KW-0863">Zinc-finger</keyword>
<feature type="compositionally biased region" description="Low complexity" evidence="9">
    <location>
        <begin position="3356"/>
        <end position="3379"/>
    </location>
</feature>
<dbReference type="PROSITE" id="PS50081">
    <property type="entry name" value="ZF_DAG_PE_2"/>
    <property type="match status" value="1"/>
</dbReference>
<dbReference type="GO" id="GO:0008270">
    <property type="term" value="F:zinc ion binding"/>
    <property type="evidence" value="ECO:0007669"/>
    <property type="project" value="UniProtKB-KW"/>
</dbReference>
<feature type="region of interest" description="Disordered" evidence="9">
    <location>
        <begin position="3355"/>
        <end position="3411"/>
    </location>
</feature>
<evidence type="ECO:0000256" key="3">
    <source>
        <dbReference type="ARBA" id="ARBA00022553"/>
    </source>
</evidence>
<dbReference type="PROSITE" id="PS00479">
    <property type="entry name" value="ZF_DAG_PE_1"/>
    <property type="match status" value="1"/>
</dbReference>
<feature type="compositionally biased region" description="Low complexity" evidence="9">
    <location>
        <begin position="1197"/>
        <end position="1207"/>
    </location>
</feature>
<keyword evidence="8" id="KW-0175">Coiled coil</keyword>
<feature type="region of interest" description="Disordered" evidence="9">
    <location>
        <begin position="2005"/>
        <end position="2036"/>
    </location>
</feature>
<dbReference type="SMART" id="SM00233">
    <property type="entry name" value="PH"/>
    <property type="match status" value="1"/>
</dbReference>
<feature type="region of interest" description="Disordered" evidence="9">
    <location>
        <begin position="1024"/>
        <end position="1125"/>
    </location>
</feature>
<dbReference type="EMBL" id="JAGKHQ010000002">
    <property type="protein sequence ID" value="KAG7522371.1"/>
    <property type="molecule type" value="Genomic_DNA"/>
</dbReference>
<dbReference type="GO" id="GO:0035023">
    <property type="term" value="P:regulation of Rho protein signal transduction"/>
    <property type="evidence" value="ECO:0007669"/>
    <property type="project" value="TreeGrafter"/>
</dbReference>
<evidence type="ECO:0000313" key="13">
    <source>
        <dbReference type="EMBL" id="KAG7522371.1"/>
    </source>
</evidence>
<feature type="region of interest" description="Disordered" evidence="9">
    <location>
        <begin position="3137"/>
        <end position="3156"/>
    </location>
</feature>
<dbReference type="PROSITE" id="PS50010">
    <property type="entry name" value="DH_2"/>
    <property type="match status" value="1"/>
</dbReference>
<feature type="compositionally biased region" description="Polar residues" evidence="9">
    <location>
        <begin position="1529"/>
        <end position="1538"/>
    </location>
</feature>
<sequence>MERKRTTNLHQALEYFFELEEGENVVSLEDETLSSDWSCGSDSSEEDELPSTPTASQPTYVQPVANPETALGALRPQLGSIKQEHDDTEPINDQSCDERPVSAPKPRRGRGRGRGTTRGQSSRSRTPQPAHGWKSGDELDTAPPPLRFKPLRTQGVQVDTTVEHAPLNLFQQFFPPAVVREICQNTNKYAAQYAAEKRYTWQDVDEEEFYKFLGLVLFTSLVKLPSVQDYWKQNDVTSHPFPASIMTRLRFQTLTWNLHLSDVEKDLENDRKKGGPEHDKLFRIQPLFEHFRAACKASYHPRRQLAIDERMVATKAKAGFPQYMKNKPTKWGIKLFVLADSSNGYTVDLAVYVGKASNPSAHGLSYDAVMNLVQPGFLGTGYHIYMDNFYTSPKLFTDLASMKFGACGTYRENRRGCPPSQGVISKKSPRGTMRWIRQDSTVFVKWIDTREVSMCSTIHPANAGDTVRRKVRSKGGVLKVVDVPCPTPVMEYNKYMGGVDRLIQYYSVHRRQSRWYRTVFLHLLDIASTNAYVMHLELAAVRNQPRLSHKDFMVELVKQLCGAEKAGVPVKRQTSHVPTACAAEFSSSNRATVGRRRCQQCAQKRSSTMKLNPQQAPLYGECVLTVQLNNDDLSHAEGKEPEEEVEFYLLFSGSTQRHVTSTLRVSRVTLQAVCPAHNVCEQVLVTLCWARPGRPVDTHSQETFCFIQDLALDMASFLLDSTAPQEALLLDDKQIPLKECKKLDESLALALKHLSLHHRTARTYTQMDVGSRMNHQTHAIAATDAHTHSDTHGCSAETQKEPLSILLDRCSAVQRGHHLSSLLHLAASHGLRMVAMFLLQQDGSLEALRRTNAQGQTAADVAESRGHKHLVELFTQHEETGDIQLKPKEQLHFYPEGKVFQRHADLGTYTLTLLGQRQREGGADSREDHRLQEEVEELRRLIQIHRDAKGKSNSAGIKEVSPVRGLQLSLNEQQESRQDAGLALVTTTTDEQGSPLSLEDQTQGEDPAVVTRASCASALLCQSQEARGGRRGATAVNPPAAQNRKNKKRNAKTTRRATESVGKRNTPKTSRGTAQGQTETTGSGPEREAPAEAFVWVGDGGNKKSQQSSRAEETPFPIKPVSPPGEVGTYIGKQVVALPTPSIAEKQEREEWEVEVLICGLATERETVTASPPARQEPSTSPVEFCLPHHTIVAMGQEQSQSSQETQTDQEEPDQAVFSPRCPDTEQKHKLLWQDGAWTGSQEGSPSHEREGLAKTVWFQSGNLELGASEDSNRKEVNSRSIWYYSDKMEEEKHEQIKVAECDLNTPQACGLTSPQLLEHGLSSCQLCTALSQPHAVGAQPAPSHGPAAQRREVHESQPEKEVGPEWKEEGVEGGKEEVSKTVTTYSRKSSETTDIEEREDEKPKSEEKGGKGRKKRRQKKGRRGGGKPKLSSSSSVESKSQSESQREQATGLSLQLESEAKDQTLRSHIQFTAAPEPASREDTVEDFMQLPRQTEDTRDTTGPVCDPPHSQSSSTSPIDHGKRDLIEVTSSQTLKTNDSSEDENTTVCGQDGFNPDSAATASGLDQMDNIKVDGKEIMTMQVFGKEVFDRSQLQSKMTASLVPQTMANGGSGELLIVDKASVNQTGLLESKELFSDSKETREHLCLVVSSEQNIQQVQSLDLNKPKQISAETEAVSLPCEGTALQIQEGRTEATEARGYLMHNGMLTDQQCKEENRHELLVGGVEESKNTVWKRKSEENDCGTVHGNESSSIVQRKMVEDEHFPSLDIEKTLNHDRNLVATAVAVVTVAIASAMVSIELNQQSPSKDVQNDLPLAQDANISTDTCRRLTEHLSGITQSTQLTNKDRLSTVSPTDTLTGETHSVELGYESETEKLRAEQLRLREQADVSLSNTPSLQELPKETSNATAQNKLALCSVLEEEAGGFYAEPVPEANESVTASTDSQPHVLTESQLPCPVMDTGQDPMDNDQCLTESACPLLSSQLQEKELQGGDGSLHVECPTVWREGGEQRHESLDNTEGSEGTMDMSDSNCRTEEHESEPQVLKTTLEEESHTSTLPVALCDPTPVADNGPDEQTFPVTLETSEYQSSQSEVDMNPAVAMVESKDHGSVVVADMDALSDKDHMDAVDGWKERERNKLEREQEAENTVTVKDTSVTEAESFLVAQEENEQTSRDLDCTHTLQIERKRDVFYPVQPCPQQRPVAAYADIHPDREDSLPVCLLHSDDDREKGSTKLDDGVFKRPDPPPCVERGGRGVSNSVSSAEDALKLGTPSPSEGIWSVGAPHSVDTQSCRLSLQSETEDQGRDKEMVGGGGGEEEEEKKDQLPENPVASAILRVSIRSMSPFRRHSWEPVRNNAAAEITRRSSFNSLLGELKRPKLHRRSVSWCPSNLHHPHQEQTDSRSYSLEGLEVQRAGFQTQCPRLGDQEERTAGRSLHLDSHERGSLVSLTEEEQEGDGSSIDSQKSHQVLSVTTSCPAMFHQNHQNLTKSISMVPISHYDIEESSSFSSTSGSVDCSITEEDPGPLRSDTEGKGGPKIRRTFSYIRSKMIKKGKDKEKERRGEKEQESKEREKKSASGHLFVAVSPPLSTACQNCTKPLHNKDTFHCNNCGLHVHKSCRESVSVCAKSKAKQPQVPDVSPGSAGNVRNKSTSSASSISSSSSSSSRERWSTATSPDDQIVLMFPRRHPSIFNPHSNLSKSISTSNIAGLDEVPLKGLKFLSQSTEALHPGNKVNASTESLPDEGCPITHVHTNDTEVVDNQLMEEFECDVKDLEADSWSSTVDKKFLKTLKKDEIKRQDVIYELYQTEFHHVRTLKIMSEVYSKGLQKEVQLETETLEKIFPVLDDLLHIHTEFLLKLLETKRASSGQGQNRNTTLICHIGDILVNQFSDSSANRMKKAYGRFCSRHHEAVNLYKDLHAKDKRFQAFIKKTMSSSIVRRLSIPECILLVTQRITKYPVLIQRILQHTKDSHADHSDVCESLRCVKELISAVDSKVNEHDKKRRLREVHSRTDSKSIMRMKSGQMFAKEDLIRGRKLLHDGAVQLKNSAGRLKDVQAMLLSDVLVFLQEKDQKYVFASLDQRSTVISLQNLIVREVANEERGLFLITAGTDRPEMVEVLASSKEERNIWMAIIQDAMHCMEKDDDDGVPSETEEDRKQQENRAKEIRELLRRKDEQIVSLLEEKVLIFRDLSTCNPAPEDTNPPVRQRMLFRATPDYVTKGEPIIKDALTELENLRDLVDTGVSGAGCSVPPGLTGGSVGPVCLPRRAETFGGFDSHQMNSSKNGEKEEADESLDLRRTESDSVLKKGATASLQMLLKRNNGLHDSVTYLHNLLVSLQAVVVQQDSFVEDQRQALEDRLSTVSSKHSSSSSLSSLSSSRPSSLIEQEKHRSLEIQRQEAASLQKQQASHQEEKRRKEKEWELKEKCLAEREKRLLEEEEETRRRNHELLEEREMLQRRKEEYQREMGWLREAQRRLERDEEVLRRDTEKLEAVRKDKLEMFQKFQRTSSTNSEDSKRCHSSESLDLDLKDASDETKEVELSSSAPTKEPFLRIGSKRMGKNFNPFSLSSSSKAQGAEKSQDSQLSTKLLQLAKPKEKKDKKKKGKKEEHTQTENKVTMMSDPPNDEDIFFC</sequence>
<dbReference type="FunFam" id="2.30.29.30:FF:000021">
    <property type="entry name" value="Rho guanine nucleotide exchange factor 2"/>
    <property type="match status" value="1"/>
</dbReference>
<feature type="domain" description="Phorbol-ester/DAG-type" evidence="12">
    <location>
        <begin position="2575"/>
        <end position="2622"/>
    </location>
</feature>
<dbReference type="Pfam" id="PF13843">
    <property type="entry name" value="DDE_Tnp_1_7"/>
    <property type="match status" value="1"/>
</dbReference>
<evidence type="ECO:0000256" key="9">
    <source>
        <dbReference type="SAM" id="MobiDB-lite"/>
    </source>
</evidence>
<feature type="compositionally biased region" description="Polar residues" evidence="9">
    <location>
        <begin position="1067"/>
        <end position="1083"/>
    </location>
</feature>
<feature type="region of interest" description="Disordered" evidence="9">
    <location>
        <begin position="1336"/>
        <end position="1566"/>
    </location>
</feature>
<feature type="compositionally biased region" description="Polar residues" evidence="9">
    <location>
        <begin position="3394"/>
        <end position="3404"/>
    </location>
</feature>
<feature type="region of interest" description="Disordered" evidence="9">
    <location>
        <begin position="3269"/>
        <end position="3299"/>
    </location>
</feature>